<feature type="domain" description="Peptidase M1 membrane alanine aminopeptidase" evidence="4">
    <location>
        <begin position="318"/>
        <end position="514"/>
    </location>
</feature>
<name>A0A172U0D8_9BACT</name>
<protein>
    <submittedName>
        <fullName evidence="5">Peptidase</fullName>
    </submittedName>
</protein>
<keyword evidence="2" id="KW-0862">Zinc</keyword>
<dbReference type="AlphaFoldDB" id="A0A172U0D8"/>
<evidence type="ECO:0000256" key="3">
    <source>
        <dbReference type="SAM" id="SignalP"/>
    </source>
</evidence>
<dbReference type="InterPro" id="IPR014782">
    <property type="entry name" value="Peptidase_M1_dom"/>
</dbReference>
<evidence type="ECO:0000313" key="5">
    <source>
        <dbReference type="EMBL" id="ANE52815.1"/>
    </source>
</evidence>
<feature type="active site" description="Proton donor" evidence="1">
    <location>
        <position position="458"/>
    </location>
</feature>
<dbReference type="Gene3D" id="1.10.390.10">
    <property type="entry name" value="Neutral Protease Domain 2"/>
    <property type="match status" value="1"/>
</dbReference>
<dbReference type="CDD" id="cd09604">
    <property type="entry name" value="M1_APN_like"/>
    <property type="match status" value="1"/>
</dbReference>
<dbReference type="InterPro" id="IPR027268">
    <property type="entry name" value="Peptidase_M4/M1_CTD_sf"/>
</dbReference>
<dbReference type="PANTHER" id="PTHR45726:SF3">
    <property type="entry name" value="LEUKOTRIENE A-4 HYDROLASE"/>
    <property type="match status" value="1"/>
</dbReference>
<reference evidence="5 6" key="2">
    <citation type="journal article" date="2016" name="Int. J. Syst. Evol. Microbiol.">
        <title>Flavisolibacter tropicus sp. nov., isolated from tropical soil.</title>
        <authorList>
            <person name="Lee J.J."/>
            <person name="Kang M.S."/>
            <person name="Kim G.S."/>
            <person name="Lee C.S."/>
            <person name="Lim S."/>
            <person name="Lee J."/>
            <person name="Roh S.H."/>
            <person name="Kang H."/>
            <person name="Ha J.M."/>
            <person name="Bae S."/>
            <person name="Jung H.Y."/>
            <person name="Kim M.K."/>
        </authorList>
    </citation>
    <scope>NUCLEOTIDE SEQUENCE [LARGE SCALE GENOMIC DNA]</scope>
    <source>
        <strain evidence="5 6">LCS9</strain>
    </source>
</reference>
<feature type="active site" description="Proton acceptor" evidence="1">
    <location>
        <position position="363"/>
    </location>
</feature>
<keyword evidence="6" id="KW-1185">Reference proteome</keyword>
<feature type="binding site" evidence="2">
    <location>
        <position position="362"/>
    </location>
    <ligand>
        <name>Zn(2+)</name>
        <dbReference type="ChEBI" id="CHEBI:29105"/>
        <note>catalytic</note>
    </ligand>
</feature>
<dbReference type="GO" id="GO:0008270">
    <property type="term" value="F:zinc ion binding"/>
    <property type="evidence" value="ECO:0007669"/>
    <property type="project" value="InterPro"/>
</dbReference>
<dbReference type="GO" id="GO:0008237">
    <property type="term" value="F:metallopeptidase activity"/>
    <property type="evidence" value="ECO:0007669"/>
    <property type="project" value="InterPro"/>
</dbReference>
<feature type="signal peptide" evidence="3">
    <location>
        <begin position="1"/>
        <end position="18"/>
    </location>
</feature>
<comment type="cofactor">
    <cofactor evidence="2">
        <name>Zn(2+)</name>
        <dbReference type="ChEBI" id="CHEBI:29105"/>
    </cofactor>
    <text evidence="2">Binds 1 zinc ion per subunit.</text>
</comment>
<dbReference type="KEGG" id="fla:SY85_22405"/>
<dbReference type="Gene3D" id="2.60.40.1730">
    <property type="entry name" value="tricorn interacting facor f3 domain"/>
    <property type="match status" value="1"/>
</dbReference>
<dbReference type="InterPro" id="IPR042097">
    <property type="entry name" value="Aminopeptidase_N-like_N_sf"/>
</dbReference>
<dbReference type="RefSeq" id="WP_066407942.1">
    <property type="nucleotide sequence ID" value="NZ_CP011390.1"/>
</dbReference>
<reference evidence="6" key="1">
    <citation type="submission" date="2015-01" db="EMBL/GenBank/DDBJ databases">
        <title>Flavisolibacter sp./LCS9/ whole genome sequencing.</title>
        <authorList>
            <person name="Kim M.K."/>
            <person name="Srinivasan S."/>
            <person name="Lee J.-J."/>
        </authorList>
    </citation>
    <scope>NUCLEOTIDE SEQUENCE [LARGE SCALE GENOMIC DNA]</scope>
    <source>
        <strain evidence="6">LCS9</strain>
    </source>
</reference>
<dbReference type="PATRIC" id="fig|1492898.3.peg.4858"/>
<dbReference type="STRING" id="1492898.SY85_22405"/>
<feature type="binding site" evidence="2">
    <location>
        <position position="385"/>
    </location>
    <ligand>
        <name>Zn(2+)</name>
        <dbReference type="ChEBI" id="CHEBI:29105"/>
        <note>catalytic</note>
    </ligand>
</feature>
<gene>
    <name evidence="5" type="ORF">SY85_22405</name>
</gene>
<keyword evidence="2" id="KW-0479">Metal-binding</keyword>
<dbReference type="EMBL" id="CP011390">
    <property type="protein sequence ID" value="ANE52815.1"/>
    <property type="molecule type" value="Genomic_DNA"/>
</dbReference>
<dbReference type="PANTHER" id="PTHR45726">
    <property type="entry name" value="LEUKOTRIENE A-4 HYDROLASE"/>
    <property type="match status" value="1"/>
</dbReference>
<dbReference type="OrthoDB" id="9814383at2"/>
<evidence type="ECO:0000259" key="4">
    <source>
        <dbReference type="Pfam" id="PF01433"/>
    </source>
</evidence>
<feature type="chain" id="PRO_5008001502" evidence="3">
    <location>
        <begin position="19"/>
        <end position="523"/>
    </location>
</feature>
<sequence length="523" mass="60017">MKRLFSFAALLMAITSFAQQTPYWQQQVNYNIDVNLNDKAHTLKGFETIEYTNNSPDKLEYIWFHLWPNAYKNDSTAFAKQLFRESDGKKRWDAITDKGYIDSLNFKVNDIVAKTEADPKNIDIVKVLLPTPLAPGQKITITTPFFVKLSTYNSRSGHDGQSYMITQWYPKPAVYDRKGWHAFPYLDQGEFYSEFGTYKVNFTVPGSYVVGATGVLQTKAELDTYKKIGKENAATTTNNKKYTNTKESKTLSYIAENVHDFALFADKDFIIEYDTLQLASGKIIDAFAYHHPDGNKNWEKGASYVESAIRHYSNWLGEYPYPVAAAVEGPKNDMSGGMEYPMITLITSPEADEPQLDGVIAHEVGHNWFYGILASNEREHAWMDEGLNTYYQFRYEAELYKFNSVFGNSVPNEIKQKPVNEYQDILYYAAQTQIPMEEAIDIPAGDFKSKEEYGLITYLKTAVWLHLLEQQYGKEKVDKGMQTYFNDWKFKHPYPEDLKLSLEKAIGQDLTSFFAALKKKGNL</sequence>
<evidence type="ECO:0000256" key="2">
    <source>
        <dbReference type="PIRSR" id="PIRSR634015-3"/>
    </source>
</evidence>
<dbReference type="SUPFAM" id="SSF55486">
    <property type="entry name" value="Metalloproteases ('zincins'), catalytic domain"/>
    <property type="match status" value="1"/>
</dbReference>
<dbReference type="InterPro" id="IPR034015">
    <property type="entry name" value="M1_LTA4H"/>
</dbReference>
<evidence type="ECO:0000313" key="6">
    <source>
        <dbReference type="Proteomes" id="UP000077177"/>
    </source>
</evidence>
<dbReference type="Proteomes" id="UP000077177">
    <property type="component" value="Chromosome"/>
</dbReference>
<keyword evidence="3" id="KW-0732">Signal</keyword>
<accession>A0A172U0D8</accession>
<dbReference type="Pfam" id="PF01433">
    <property type="entry name" value="Peptidase_M1"/>
    <property type="match status" value="1"/>
</dbReference>
<evidence type="ECO:0000256" key="1">
    <source>
        <dbReference type="PIRSR" id="PIRSR634015-1"/>
    </source>
</evidence>
<feature type="binding site" evidence="2">
    <location>
        <position position="366"/>
    </location>
    <ligand>
        <name>Zn(2+)</name>
        <dbReference type="ChEBI" id="CHEBI:29105"/>
        <note>catalytic</note>
    </ligand>
</feature>
<proteinExistence type="predicted"/>
<organism evidence="5 6">
    <name type="scientific">Flavisolibacter tropicus</name>
    <dbReference type="NCBI Taxonomy" id="1492898"/>
    <lineage>
        <taxon>Bacteria</taxon>
        <taxon>Pseudomonadati</taxon>
        <taxon>Bacteroidota</taxon>
        <taxon>Chitinophagia</taxon>
        <taxon>Chitinophagales</taxon>
        <taxon>Chitinophagaceae</taxon>
        <taxon>Flavisolibacter</taxon>
    </lineage>
</organism>